<reference evidence="1 2" key="1">
    <citation type="submission" date="2018-10" db="EMBL/GenBank/DDBJ databases">
        <title>Ulvibacterium marinum gen. nov., sp. nov., a novel marine bacterium of the family Flavobacteriaceae, isolated from a culture of the green alga Ulva prolifera.</title>
        <authorList>
            <person name="Zhang Z."/>
        </authorList>
    </citation>
    <scope>NUCLEOTIDE SEQUENCE [LARGE SCALE GENOMIC DNA]</scope>
    <source>
        <strain evidence="1 2">CCMM003</strain>
    </source>
</reference>
<dbReference type="PROSITE" id="PS51257">
    <property type="entry name" value="PROKAR_LIPOPROTEIN"/>
    <property type="match status" value="1"/>
</dbReference>
<organism evidence="1 2">
    <name type="scientific">Ulvibacterium marinum</name>
    <dbReference type="NCBI Taxonomy" id="2419782"/>
    <lineage>
        <taxon>Bacteria</taxon>
        <taxon>Pseudomonadati</taxon>
        <taxon>Bacteroidota</taxon>
        <taxon>Flavobacteriia</taxon>
        <taxon>Flavobacteriales</taxon>
        <taxon>Flavobacteriaceae</taxon>
        <taxon>Ulvibacterium</taxon>
    </lineage>
</organism>
<proteinExistence type="predicted"/>
<dbReference type="AlphaFoldDB" id="A0A3B0CCP8"/>
<keyword evidence="2" id="KW-1185">Reference proteome</keyword>
<sequence>MLKFFVLGVVTLVFISCGSGNKQEDTTDTSVFDISTEKWPKKTAIQSKAMDILKNWPEFNALETSFDALYSVENKEDLKLVIEDLIEKQKLLADSKYPEPFDISQIRSRQKVFKTYILKAKNYLEFQQDSHEPTLEMINAYNGFRNHFNIIVNNTLDTKLILEEG</sequence>
<comment type="caution">
    <text evidence="1">The sequence shown here is derived from an EMBL/GenBank/DDBJ whole genome shotgun (WGS) entry which is preliminary data.</text>
</comment>
<name>A0A3B0CCP8_9FLAO</name>
<dbReference type="EMBL" id="RBCJ01000001">
    <property type="protein sequence ID" value="RKN82441.1"/>
    <property type="molecule type" value="Genomic_DNA"/>
</dbReference>
<evidence type="ECO:0000313" key="2">
    <source>
        <dbReference type="Proteomes" id="UP000276603"/>
    </source>
</evidence>
<protein>
    <submittedName>
        <fullName evidence="1">Uncharacterized protein</fullName>
    </submittedName>
</protein>
<gene>
    <name evidence="1" type="ORF">D7Z94_00880</name>
</gene>
<dbReference type="Proteomes" id="UP000276603">
    <property type="component" value="Unassembled WGS sequence"/>
</dbReference>
<dbReference type="OrthoDB" id="1443520at2"/>
<evidence type="ECO:0000313" key="1">
    <source>
        <dbReference type="EMBL" id="RKN82441.1"/>
    </source>
</evidence>
<accession>A0A3B0CCP8</accession>
<dbReference type="RefSeq" id="WP_120709632.1">
    <property type="nucleotide sequence ID" value="NZ_CANMKH010000001.1"/>
</dbReference>